<dbReference type="PANTHER" id="PTHR10151:SF120">
    <property type="entry name" value="BIS(5'-ADENOSYL)-TRIPHOSPHATASE"/>
    <property type="match status" value="1"/>
</dbReference>
<dbReference type="AlphaFoldDB" id="A0A7R9QWN6"/>
<dbReference type="PANTHER" id="PTHR10151">
    <property type="entry name" value="ECTONUCLEOTIDE PYROPHOSPHATASE/PHOSPHODIESTERASE"/>
    <property type="match status" value="1"/>
</dbReference>
<dbReference type="Proteomes" id="UP000728032">
    <property type="component" value="Unassembled WGS sequence"/>
</dbReference>
<dbReference type="SUPFAM" id="SSF53649">
    <property type="entry name" value="Alkaline phosphatase-like"/>
    <property type="match status" value="1"/>
</dbReference>
<proteinExistence type="predicted"/>
<feature type="region of interest" description="Disordered" evidence="1">
    <location>
        <begin position="35"/>
        <end position="70"/>
    </location>
</feature>
<dbReference type="Gene3D" id="3.40.720.10">
    <property type="entry name" value="Alkaline Phosphatase, subunit A"/>
    <property type="match status" value="1"/>
</dbReference>
<protein>
    <submittedName>
        <fullName evidence="2">Uncharacterized protein</fullName>
    </submittedName>
</protein>
<dbReference type="EMBL" id="CAJPVJ010018931">
    <property type="protein sequence ID" value="CAG2177133.1"/>
    <property type="molecule type" value="Genomic_DNA"/>
</dbReference>
<dbReference type="GO" id="GO:0016787">
    <property type="term" value="F:hydrolase activity"/>
    <property type="evidence" value="ECO:0007669"/>
    <property type="project" value="UniProtKB-ARBA"/>
</dbReference>
<dbReference type="InterPro" id="IPR017850">
    <property type="entry name" value="Alkaline_phosphatase_core_sf"/>
</dbReference>
<evidence type="ECO:0000313" key="2">
    <source>
        <dbReference type="EMBL" id="CAD7659995.1"/>
    </source>
</evidence>
<dbReference type="OrthoDB" id="415411at2759"/>
<feature type="compositionally biased region" description="Basic and acidic residues" evidence="1">
    <location>
        <begin position="41"/>
        <end position="63"/>
    </location>
</feature>
<feature type="compositionally biased region" description="Basic and acidic residues" evidence="1">
    <location>
        <begin position="119"/>
        <end position="129"/>
    </location>
</feature>
<name>A0A7R9QWN6_9ACAR</name>
<keyword evidence="3" id="KW-1185">Reference proteome</keyword>
<reference evidence="2" key="1">
    <citation type="submission" date="2020-11" db="EMBL/GenBank/DDBJ databases">
        <authorList>
            <person name="Tran Van P."/>
        </authorList>
    </citation>
    <scope>NUCLEOTIDE SEQUENCE</scope>
</reference>
<evidence type="ECO:0000256" key="1">
    <source>
        <dbReference type="SAM" id="MobiDB-lite"/>
    </source>
</evidence>
<accession>A0A7R9QWN6</accession>
<gene>
    <name evidence="2" type="ORF">ONB1V03_LOCUS16566</name>
</gene>
<sequence length="155" mass="17520">MISKANSKVIHIEDILDFNDIELFLGEGSLSQILPEDGKEDEPRIKSKVYPDYERTTDNEPKGGGHGFDPEYVEEMRAIMYGFGPAFRKNYTSEPLEMVDHYNLFCNLVGIPVNPNNGSEDRVEKLLKEAEDDENSDESDYDSDDDDKDDSDGDG</sequence>
<feature type="compositionally biased region" description="Acidic residues" evidence="1">
    <location>
        <begin position="130"/>
        <end position="155"/>
    </location>
</feature>
<dbReference type="EMBL" id="OC933756">
    <property type="protein sequence ID" value="CAD7659995.1"/>
    <property type="molecule type" value="Genomic_DNA"/>
</dbReference>
<organism evidence="2">
    <name type="scientific">Oppiella nova</name>
    <dbReference type="NCBI Taxonomy" id="334625"/>
    <lineage>
        <taxon>Eukaryota</taxon>
        <taxon>Metazoa</taxon>
        <taxon>Ecdysozoa</taxon>
        <taxon>Arthropoda</taxon>
        <taxon>Chelicerata</taxon>
        <taxon>Arachnida</taxon>
        <taxon>Acari</taxon>
        <taxon>Acariformes</taxon>
        <taxon>Sarcoptiformes</taxon>
        <taxon>Oribatida</taxon>
        <taxon>Brachypylina</taxon>
        <taxon>Oppioidea</taxon>
        <taxon>Oppiidae</taxon>
        <taxon>Oppiella</taxon>
    </lineage>
</organism>
<evidence type="ECO:0000313" key="3">
    <source>
        <dbReference type="Proteomes" id="UP000728032"/>
    </source>
</evidence>
<feature type="region of interest" description="Disordered" evidence="1">
    <location>
        <begin position="114"/>
        <end position="155"/>
    </location>
</feature>